<proteinExistence type="predicted"/>
<name>A0A4Y7IKY1_PAPSO</name>
<evidence type="ECO:0000313" key="3">
    <source>
        <dbReference type="Proteomes" id="UP000316621"/>
    </source>
</evidence>
<dbReference type="OMA" id="TEICCSA"/>
<dbReference type="GO" id="GO:0016740">
    <property type="term" value="F:transferase activity"/>
    <property type="evidence" value="ECO:0007669"/>
    <property type="project" value="UniProtKB-KW"/>
</dbReference>
<evidence type="ECO:0000256" key="1">
    <source>
        <dbReference type="ARBA" id="ARBA00022679"/>
    </source>
</evidence>
<dbReference type="Gene3D" id="3.30.559.10">
    <property type="entry name" value="Chloramphenicol acetyltransferase-like domain"/>
    <property type="match status" value="2"/>
</dbReference>
<dbReference type="EMBL" id="CM010716">
    <property type="protein sequence ID" value="RZC49554.1"/>
    <property type="molecule type" value="Genomic_DNA"/>
</dbReference>
<reference evidence="2 3" key="1">
    <citation type="journal article" date="2018" name="Science">
        <title>The opium poppy genome and morphinan production.</title>
        <authorList>
            <person name="Guo L."/>
            <person name="Winzer T."/>
            <person name="Yang X."/>
            <person name="Li Y."/>
            <person name="Ning Z."/>
            <person name="He Z."/>
            <person name="Teodor R."/>
            <person name="Lu Y."/>
            <person name="Bowser T.A."/>
            <person name="Graham I.A."/>
            <person name="Ye K."/>
        </authorList>
    </citation>
    <scope>NUCLEOTIDE SEQUENCE [LARGE SCALE GENOMIC DNA]</scope>
    <source>
        <strain evidence="3">cv. HN1</strain>
        <tissue evidence="2">Leaves</tissue>
    </source>
</reference>
<accession>A0A4Y7IKY1</accession>
<evidence type="ECO:0000313" key="2">
    <source>
        <dbReference type="EMBL" id="RZC49554.1"/>
    </source>
</evidence>
<organism evidence="2 3">
    <name type="scientific">Papaver somniferum</name>
    <name type="common">Opium poppy</name>
    <dbReference type="NCBI Taxonomy" id="3469"/>
    <lineage>
        <taxon>Eukaryota</taxon>
        <taxon>Viridiplantae</taxon>
        <taxon>Streptophyta</taxon>
        <taxon>Embryophyta</taxon>
        <taxon>Tracheophyta</taxon>
        <taxon>Spermatophyta</taxon>
        <taxon>Magnoliopsida</taxon>
        <taxon>Ranunculales</taxon>
        <taxon>Papaveraceae</taxon>
        <taxon>Papaveroideae</taxon>
        <taxon>Papaver</taxon>
    </lineage>
</organism>
<dbReference type="Gramene" id="RZC49554">
    <property type="protein sequence ID" value="RZC49554"/>
    <property type="gene ID" value="C5167_017976"/>
</dbReference>
<protein>
    <submittedName>
        <fullName evidence="2">Uncharacterized protein</fullName>
    </submittedName>
</protein>
<dbReference type="Proteomes" id="UP000316621">
    <property type="component" value="Chromosome 2"/>
</dbReference>
<dbReference type="AlphaFoldDB" id="A0A4Y7IKY1"/>
<gene>
    <name evidence="2" type="ORF">C5167_017976</name>
</gene>
<keyword evidence="3" id="KW-1185">Reference proteome</keyword>
<dbReference type="Pfam" id="PF02458">
    <property type="entry name" value="Transferase"/>
    <property type="match status" value="1"/>
</dbReference>
<dbReference type="PANTHER" id="PTHR31896:SF43">
    <property type="entry name" value="PROTEIN ENHANCED PSEUDOMONAS SUSCEPTIBILITY 1"/>
    <property type="match status" value="1"/>
</dbReference>
<sequence length="482" mass="54301">MSVAVAEVRRVSKTKVQPASYVQRSSTDSYKRIDLNPWDTVYMRQVYMQRGLIFSKFPERQEDEEEKSVNPANMITHLKTSLSYTLDYFFPLAGRLGIQQHEDDNTISVYIDCNFEGADFIHATADISVEDVVAQPYVPPSIIDPLFSLNGVRNYEGQSHPLLSIQITELLDGVLIGLSANHCVCDGTAFWHFINIWSEISRSSNYHTSCPPRPVFERWFFKDTDCPIRLPSSLADQEISPVMNINNAEAVLFEEGRHVEKCFHFTKTNIAKLKERANSDIISETKQNTVVISSLQAVLAHLWVAVLRATSSLHNNYDGIEETSFGFVADIRTKLIPPLPEGYFGNSASYLNVTAKDDEVLKRGFGFLASLLKEVVSSNNNENIRSTIEKSRKKPSIFSSGEAGIKKKVLMTRSSHRFNMYGNDFGWGRPIAMRTGIRGKSNGMTTVNEGPVEGSIDIDISLPIEVFQAMEKDAEFMEIFLY</sequence>
<dbReference type="InterPro" id="IPR051283">
    <property type="entry name" value="Sec_Metabolite_Acyltrans"/>
</dbReference>
<keyword evidence="1" id="KW-0808">Transferase</keyword>
<dbReference type="PANTHER" id="PTHR31896">
    <property type="entry name" value="FAMILY REGULATORY PROTEIN, PUTATIVE (AFU_ORTHOLOGUE AFUA_3G14730)-RELATED"/>
    <property type="match status" value="1"/>
</dbReference>
<dbReference type="OrthoDB" id="444127at2759"/>
<dbReference type="InterPro" id="IPR023213">
    <property type="entry name" value="CAT-like_dom_sf"/>
</dbReference>